<dbReference type="SUPFAM" id="SSF53474">
    <property type="entry name" value="alpha/beta-Hydrolases"/>
    <property type="match status" value="1"/>
</dbReference>
<dbReference type="Gene3D" id="3.40.50.1820">
    <property type="entry name" value="alpha/beta hydrolase"/>
    <property type="match status" value="1"/>
</dbReference>
<dbReference type="EMBL" id="SNXS01000003">
    <property type="protein sequence ID" value="TDP71323.1"/>
    <property type="molecule type" value="Genomic_DNA"/>
</dbReference>
<dbReference type="Proteomes" id="UP000295361">
    <property type="component" value="Unassembled WGS sequence"/>
</dbReference>
<proteinExistence type="predicted"/>
<keyword evidence="1 5" id="KW-0378">Hydrolase</keyword>
<evidence type="ECO:0000313" key="6">
    <source>
        <dbReference type="Proteomes" id="UP000295361"/>
    </source>
</evidence>
<dbReference type="PANTHER" id="PTHR10272">
    <property type="entry name" value="PLATELET-ACTIVATING FACTOR ACETYLHYDROLASE"/>
    <property type="match status" value="1"/>
</dbReference>
<reference evidence="5 6" key="1">
    <citation type="submission" date="2019-03" db="EMBL/GenBank/DDBJ databases">
        <title>Genomic Encyclopedia of Type Strains, Phase IV (KMG-IV): sequencing the most valuable type-strain genomes for metagenomic binning, comparative biology and taxonomic classification.</title>
        <authorList>
            <person name="Goeker M."/>
        </authorList>
    </citation>
    <scope>NUCLEOTIDE SEQUENCE [LARGE SCALE GENOMIC DNA]</scope>
    <source>
        <strain evidence="5 6">DSM 16998</strain>
    </source>
</reference>
<protein>
    <submittedName>
        <fullName evidence="5">Putative dienelactone hydrolase</fullName>
    </submittedName>
</protein>
<dbReference type="RefSeq" id="WP_208114988.1">
    <property type="nucleotide sequence ID" value="NZ_SNXS01000003.1"/>
</dbReference>
<dbReference type="GO" id="GO:0016042">
    <property type="term" value="P:lipid catabolic process"/>
    <property type="evidence" value="ECO:0007669"/>
    <property type="project" value="UniProtKB-KW"/>
</dbReference>
<evidence type="ECO:0000256" key="4">
    <source>
        <dbReference type="SAM" id="SignalP"/>
    </source>
</evidence>
<name>A0A4R6QLZ5_9BURK</name>
<dbReference type="AlphaFoldDB" id="A0A4R6QLZ5"/>
<dbReference type="InterPro" id="IPR029058">
    <property type="entry name" value="AB_hydrolase_fold"/>
</dbReference>
<dbReference type="GO" id="GO:0003847">
    <property type="term" value="F:1-alkyl-2-acetylglycerophosphocholine esterase activity"/>
    <property type="evidence" value="ECO:0007669"/>
    <property type="project" value="TreeGrafter"/>
</dbReference>
<feature type="chain" id="PRO_5020913254" evidence="4">
    <location>
        <begin position="34"/>
        <end position="349"/>
    </location>
</feature>
<evidence type="ECO:0000256" key="1">
    <source>
        <dbReference type="ARBA" id="ARBA00022801"/>
    </source>
</evidence>
<accession>A0A4R6QLZ5</accession>
<dbReference type="Pfam" id="PF03403">
    <property type="entry name" value="PAF-AH_p_II"/>
    <property type="match status" value="1"/>
</dbReference>
<gene>
    <name evidence="5" type="ORF">DES47_103304</name>
</gene>
<organism evidence="5 6">
    <name type="scientific">Roseateles toxinivorans</name>
    <dbReference type="NCBI Taxonomy" id="270368"/>
    <lineage>
        <taxon>Bacteria</taxon>
        <taxon>Pseudomonadati</taxon>
        <taxon>Pseudomonadota</taxon>
        <taxon>Betaproteobacteria</taxon>
        <taxon>Burkholderiales</taxon>
        <taxon>Sphaerotilaceae</taxon>
        <taxon>Roseateles</taxon>
    </lineage>
</organism>
<sequence>MNPRILTGTTRRKALLAACGLLGGGLLICQVQAQSDPLNALAQTEAQQPLLAEVPAGSYQVKEFDWRDAGRQREVPVRLYWPSQLAADAKAPLVVFSHGIGGSRRGYSYLGAYWASQGYASLHLQHVGSDRQLWMGNPFSLPGRLQGAAQDTEAINRVQDLHFALDQILASPQGQQIDKRRIIAAGHSYGANTTLLAIGARVERKGELLDFRDKRIQAAIILSAPPFYGETDPAKVLAGVTVPSLHITATEDVIRVPGYFSDASDRIAIYEATAGPRKTLAVFQGGSHSIFTDRGGTGGVALNPRVKTATRELSLAFLRSVFDGLDDPLQQWGLQNKGLLARYVSGSGS</sequence>
<dbReference type="InParanoid" id="A0A4R6QLZ5"/>
<evidence type="ECO:0000256" key="2">
    <source>
        <dbReference type="ARBA" id="ARBA00022963"/>
    </source>
</evidence>
<evidence type="ECO:0000313" key="5">
    <source>
        <dbReference type="EMBL" id="TDP71323.1"/>
    </source>
</evidence>
<evidence type="ECO:0000256" key="3">
    <source>
        <dbReference type="ARBA" id="ARBA00023098"/>
    </source>
</evidence>
<dbReference type="PANTHER" id="PTHR10272:SF0">
    <property type="entry name" value="PLATELET-ACTIVATING FACTOR ACETYLHYDROLASE"/>
    <property type="match status" value="1"/>
</dbReference>
<keyword evidence="6" id="KW-1185">Reference proteome</keyword>
<feature type="signal peptide" evidence="4">
    <location>
        <begin position="1"/>
        <end position="33"/>
    </location>
</feature>
<keyword evidence="3" id="KW-0443">Lipid metabolism</keyword>
<keyword evidence="4" id="KW-0732">Signal</keyword>
<comment type="caution">
    <text evidence="5">The sequence shown here is derived from an EMBL/GenBank/DDBJ whole genome shotgun (WGS) entry which is preliminary data.</text>
</comment>
<keyword evidence="2" id="KW-0442">Lipid degradation</keyword>